<dbReference type="VEuPathDB" id="VectorBase:BGLAX_030787"/>
<accession>A0A2C9LP27</accession>
<dbReference type="Proteomes" id="UP000076420">
    <property type="component" value="Unassembled WGS sequence"/>
</dbReference>
<protein>
    <submittedName>
        <fullName evidence="2">Uncharacterized protein</fullName>
    </submittedName>
</protein>
<evidence type="ECO:0000256" key="1">
    <source>
        <dbReference type="ARBA" id="ARBA00022536"/>
    </source>
</evidence>
<keyword evidence="1" id="KW-0245">EGF-like domain</keyword>
<sequence length="343" mass="38202">MDFVSNLRDDLQYGFNITFQDDKSQSVNLSRNETLIVVDKTIDVHFQLNSEFIQYIILGGKVVQEMCTLFISSGQLVSLGKTAYYSTPSTDTFKILFPEALDFEEFTYEKYNVDGGTLWEIDLESSYIVQEFQIYFDDAVFSRAVIEASDSGGTLIYTRIVEYYQKRYIVFYSSVTTPVRYINFIAEDANNSSLTILLHELKAFGECDTGSWGINCASNCSKCFNSTCNSQTGLCDHGCLGYRDPPDCAIECDTDTWGRNCGTNCSKCYNSICNSKTGLCDQGCLGYSDPQSCELDCDTGTWGRNCASNCSRCFNSTCNSTTGLCDQGCLGYSDPPTCMTGMF</sequence>
<dbReference type="AlphaFoldDB" id="A0A2C9LP27"/>
<dbReference type="VEuPathDB" id="VectorBase:BGLB033408"/>
<dbReference type="InterPro" id="IPR042635">
    <property type="entry name" value="MEGF10/SREC1/2-like"/>
</dbReference>
<dbReference type="EnsemblMetazoa" id="BGLB033408-RA">
    <property type="protein sequence ID" value="BGLB033408-PA"/>
    <property type="gene ID" value="BGLB033408"/>
</dbReference>
<dbReference type="InterPro" id="IPR008979">
    <property type="entry name" value="Galactose-bd-like_sf"/>
</dbReference>
<dbReference type="KEGG" id="bgt:106069926"/>
<dbReference type="Gene3D" id="2.170.300.10">
    <property type="entry name" value="Tie2 ligand-binding domain superfamily"/>
    <property type="match status" value="1"/>
</dbReference>
<reference evidence="2" key="1">
    <citation type="submission" date="2020-05" db="UniProtKB">
        <authorList>
            <consortium name="EnsemblMetazoa"/>
        </authorList>
    </citation>
    <scope>IDENTIFICATION</scope>
    <source>
        <strain evidence="2">BB02</strain>
    </source>
</reference>
<dbReference type="PANTHER" id="PTHR24043:SF8">
    <property type="entry name" value="EGF-LIKE DOMAIN-CONTAINING PROTEIN"/>
    <property type="match status" value="1"/>
</dbReference>
<dbReference type="GO" id="GO:0005044">
    <property type="term" value="F:scavenger receptor activity"/>
    <property type="evidence" value="ECO:0007669"/>
    <property type="project" value="InterPro"/>
</dbReference>
<evidence type="ECO:0000313" key="3">
    <source>
        <dbReference type="Proteomes" id="UP000076420"/>
    </source>
</evidence>
<dbReference type="PANTHER" id="PTHR24043">
    <property type="entry name" value="SCAVENGER RECEPTOR CLASS F"/>
    <property type="match status" value="1"/>
</dbReference>
<organism evidence="2 3">
    <name type="scientific">Biomphalaria glabrata</name>
    <name type="common">Bloodfluke planorb</name>
    <name type="synonym">Freshwater snail</name>
    <dbReference type="NCBI Taxonomy" id="6526"/>
    <lineage>
        <taxon>Eukaryota</taxon>
        <taxon>Metazoa</taxon>
        <taxon>Spiralia</taxon>
        <taxon>Lophotrochozoa</taxon>
        <taxon>Mollusca</taxon>
        <taxon>Gastropoda</taxon>
        <taxon>Heterobranchia</taxon>
        <taxon>Euthyneura</taxon>
        <taxon>Panpulmonata</taxon>
        <taxon>Hygrophila</taxon>
        <taxon>Lymnaeoidea</taxon>
        <taxon>Planorbidae</taxon>
        <taxon>Biomphalaria</taxon>
    </lineage>
</organism>
<gene>
    <name evidence="2" type="primary">106069926</name>
</gene>
<dbReference type="SUPFAM" id="SSF49785">
    <property type="entry name" value="Galactose-binding domain-like"/>
    <property type="match status" value="1"/>
</dbReference>
<evidence type="ECO:0000313" key="2">
    <source>
        <dbReference type="EnsemblMetazoa" id="BGLB033408-PA"/>
    </source>
</evidence>
<proteinExistence type="predicted"/>
<name>A0A2C9LP27_BIOGL</name>